<accession>A0ABQ3ILJ0</accession>
<protein>
    <recommendedName>
        <fullName evidence="4">Phospholipase D</fullName>
    </recommendedName>
    <alternativeName>
        <fullName evidence="9">Choline phosphatase</fullName>
    </alternativeName>
</protein>
<dbReference type="InterPro" id="IPR025202">
    <property type="entry name" value="PLD-like_dom"/>
</dbReference>
<proteinExistence type="predicted"/>
<dbReference type="InterPro" id="IPR001736">
    <property type="entry name" value="PLipase_D/transphosphatidylase"/>
</dbReference>
<feature type="domain" description="PLD phosphodiesterase" evidence="11">
    <location>
        <begin position="141"/>
        <end position="168"/>
    </location>
</feature>
<evidence type="ECO:0000256" key="5">
    <source>
        <dbReference type="ARBA" id="ARBA00022525"/>
    </source>
</evidence>
<keyword evidence="7" id="KW-0378">Hydrolase</keyword>
<feature type="transmembrane region" description="Helical" evidence="10">
    <location>
        <begin position="488"/>
        <end position="506"/>
    </location>
</feature>
<evidence type="ECO:0000313" key="12">
    <source>
        <dbReference type="EMBL" id="GHE87954.1"/>
    </source>
</evidence>
<dbReference type="PANTHER" id="PTHR18896:SF76">
    <property type="entry name" value="PHOSPHOLIPASE"/>
    <property type="match status" value="1"/>
</dbReference>
<evidence type="ECO:0000256" key="6">
    <source>
        <dbReference type="ARBA" id="ARBA00022737"/>
    </source>
</evidence>
<evidence type="ECO:0000313" key="13">
    <source>
        <dbReference type="Proteomes" id="UP000609802"/>
    </source>
</evidence>
<dbReference type="Pfam" id="PF00614">
    <property type="entry name" value="PLDc"/>
    <property type="match status" value="1"/>
</dbReference>
<dbReference type="SMART" id="SM00155">
    <property type="entry name" value="PLDc"/>
    <property type="match status" value="2"/>
</dbReference>
<dbReference type="PROSITE" id="PS50035">
    <property type="entry name" value="PLD"/>
    <property type="match status" value="2"/>
</dbReference>
<evidence type="ECO:0000256" key="4">
    <source>
        <dbReference type="ARBA" id="ARBA00018392"/>
    </source>
</evidence>
<dbReference type="CDD" id="cd09140">
    <property type="entry name" value="PLDc_vPLD1_2_like_bac_1"/>
    <property type="match status" value="1"/>
</dbReference>
<keyword evidence="13" id="KW-1185">Reference proteome</keyword>
<dbReference type="SUPFAM" id="SSF56024">
    <property type="entry name" value="Phospholipase D/nuclease"/>
    <property type="match status" value="2"/>
</dbReference>
<keyword evidence="10" id="KW-0812">Transmembrane</keyword>
<name>A0ABQ3ILJ0_9RHOB</name>
<dbReference type="Gene3D" id="3.30.870.10">
    <property type="entry name" value="Endonuclease Chain A"/>
    <property type="match status" value="2"/>
</dbReference>
<dbReference type="PANTHER" id="PTHR18896">
    <property type="entry name" value="PHOSPHOLIPASE D"/>
    <property type="match status" value="1"/>
</dbReference>
<dbReference type="CDD" id="cd09143">
    <property type="entry name" value="PLDc_vPLD1_2_like_bac_2"/>
    <property type="match status" value="1"/>
</dbReference>
<evidence type="ECO:0000256" key="1">
    <source>
        <dbReference type="ARBA" id="ARBA00000798"/>
    </source>
</evidence>
<evidence type="ECO:0000259" key="11">
    <source>
        <dbReference type="PROSITE" id="PS50035"/>
    </source>
</evidence>
<keyword evidence="10" id="KW-1133">Transmembrane helix</keyword>
<evidence type="ECO:0000256" key="9">
    <source>
        <dbReference type="ARBA" id="ARBA00029594"/>
    </source>
</evidence>
<evidence type="ECO:0000256" key="8">
    <source>
        <dbReference type="ARBA" id="ARBA00023098"/>
    </source>
</evidence>
<comment type="catalytic activity">
    <reaction evidence="1">
        <text>a 1,2-diacyl-sn-glycero-3-phosphocholine + H2O = a 1,2-diacyl-sn-glycero-3-phosphate + choline + H(+)</text>
        <dbReference type="Rhea" id="RHEA:14445"/>
        <dbReference type="ChEBI" id="CHEBI:15354"/>
        <dbReference type="ChEBI" id="CHEBI:15377"/>
        <dbReference type="ChEBI" id="CHEBI:15378"/>
        <dbReference type="ChEBI" id="CHEBI:57643"/>
        <dbReference type="ChEBI" id="CHEBI:58608"/>
        <dbReference type="EC" id="3.1.4.4"/>
    </reaction>
</comment>
<dbReference type="Proteomes" id="UP000609802">
    <property type="component" value="Unassembled WGS sequence"/>
</dbReference>
<evidence type="ECO:0000256" key="7">
    <source>
        <dbReference type="ARBA" id="ARBA00022801"/>
    </source>
</evidence>
<comment type="function">
    <text evidence="2">Could be a virulence factor.</text>
</comment>
<gene>
    <name evidence="12" type="ORF">GCM10016455_04950</name>
</gene>
<evidence type="ECO:0000256" key="10">
    <source>
        <dbReference type="SAM" id="Phobius"/>
    </source>
</evidence>
<keyword evidence="6" id="KW-0677">Repeat</keyword>
<comment type="caution">
    <text evidence="12">The sequence shown here is derived from an EMBL/GenBank/DDBJ whole genome shotgun (WGS) entry which is preliminary data.</text>
</comment>
<dbReference type="Pfam" id="PF13091">
    <property type="entry name" value="PLDc_2"/>
    <property type="match status" value="1"/>
</dbReference>
<dbReference type="InterPro" id="IPR015679">
    <property type="entry name" value="PLipase_D_fam"/>
</dbReference>
<evidence type="ECO:0000256" key="2">
    <source>
        <dbReference type="ARBA" id="ARBA00003145"/>
    </source>
</evidence>
<keyword evidence="5" id="KW-0964">Secreted</keyword>
<sequence>MPDQSATPDRHNLFKPGHNCWRVSNAREFALVIDGAAYFRALREALISAERQVLLIGWDFDLEIDMLPGESDEDGNAPDGYPNQVADFMQAIVERNPDLCLYLLRWSGSAAIAPGRLVPAVRLNLSGPDRIKLALDGRHPVGACHHQKIVIVDDRLGFCGGIDVTDARWDTPEHTPDDPRRVLHDGSPAGPWHDASTALTGPATRDLAELARARWQRATGEALSAPDLPEQDIWPASLQIDCRDIPVAISRTEPPEEDKPLVNEIEEMVLDGIASARSTIYLESQYFALDAVTDALSLRLGEDDGPDIIVVNPERSNMLEDNAMHVTRTRMVKALQDADRHNRFLVVTPVNAANDPIYVHAKICVIDDRLLRVGSSNINRRSMGYDTECDLSIEGRDEDTRQVIAGLRNRLLAEHLGCAPQTLAKVIAQTGSVLPALRSLNPSEGRRFMPLDLKEDAGAGAFLADTRLLDPRYERGTGKRRVITSREIMIGLAVLALVGSVYRYLVG</sequence>
<reference evidence="13" key="1">
    <citation type="journal article" date="2019" name="Int. J. Syst. Evol. Microbiol.">
        <title>The Global Catalogue of Microorganisms (GCM) 10K type strain sequencing project: providing services to taxonomists for standard genome sequencing and annotation.</title>
        <authorList>
            <consortium name="The Broad Institute Genomics Platform"/>
            <consortium name="The Broad Institute Genome Sequencing Center for Infectious Disease"/>
            <person name="Wu L."/>
            <person name="Ma J."/>
        </authorList>
    </citation>
    <scope>NUCLEOTIDE SEQUENCE [LARGE SCALE GENOMIC DNA]</scope>
    <source>
        <strain evidence="13">KCTC 42443</strain>
    </source>
</reference>
<dbReference type="EMBL" id="BNCH01000001">
    <property type="protein sequence ID" value="GHE87954.1"/>
    <property type="molecule type" value="Genomic_DNA"/>
</dbReference>
<dbReference type="RefSeq" id="WP_191284885.1">
    <property type="nucleotide sequence ID" value="NZ_BNCH01000001.1"/>
</dbReference>
<feature type="domain" description="PLD phosphodiesterase" evidence="11">
    <location>
        <begin position="355"/>
        <end position="382"/>
    </location>
</feature>
<keyword evidence="10" id="KW-0472">Membrane</keyword>
<comment type="subcellular location">
    <subcellularLocation>
        <location evidence="3">Secreted</location>
    </subcellularLocation>
</comment>
<organism evidence="12 13">
    <name type="scientific">Aliiroseovarius zhejiangensis</name>
    <dbReference type="NCBI Taxonomy" id="1632025"/>
    <lineage>
        <taxon>Bacteria</taxon>
        <taxon>Pseudomonadati</taxon>
        <taxon>Pseudomonadota</taxon>
        <taxon>Alphaproteobacteria</taxon>
        <taxon>Rhodobacterales</taxon>
        <taxon>Paracoccaceae</taxon>
        <taxon>Aliiroseovarius</taxon>
    </lineage>
</organism>
<keyword evidence="8" id="KW-0443">Lipid metabolism</keyword>
<evidence type="ECO:0000256" key="3">
    <source>
        <dbReference type="ARBA" id="ARBA00004613"/>
    </source>
</evidence>